<evidence type="ECO:0000256" key="1">
    <source>
        <dbReference type="SAM" id="MobiDB-lite"/>
    </source>
</evidence>
<dbReference type="GO" id="GO:0020037">
    <property type="term" value="F:heme binding"/>
    <property type="evidence" value="ECO:0007669"/>
    <property type="project" value="InterPro"/>
</dbReference>
<dbReference type="InterPro" id="IPR004981">
    <property type="entry name" value="Trp_2_3_dOase"/>
</dbReference>
<dbReference type="GO" id="GO:0019442">
    <property type="term" value="P:L-tryptophan catabolic process to acetyl-CoA"/>
    <property type="evidence" value="ECO:0007669"/>
    <property type="project" value="TreeGrafter"/>
</dbReference>
<feature type="region of interest" description="Disordered" evidence="1">
    <location>
        <begin position="1"/>
        <end position="22"/>
    </location>
</feature>
<dbReference type="Gene3D" id="1.20.58.480">
    <property type="match status" value="1"/>
</dbReference>
<dbReference type="InterPro" id="IPR037217">
    <property type="entry name" value="Trp/Indoleamine_2_3_dOase-like"/>
</dbReference>
<dbReference type="Pfam" id="PF03301">
    <property type="entry name" value="Trp_dioxygenase"/>
    <property type="match status" value="2"/>
</dbReference>
<dbReference type="EMBL" id="CAEZWW010000041">
    <property type="protein sequence ID" value="CAB4668406.1"/>
    <property type="molecule type" value="Genomic_DNA"/>
</dbReference>
<dbReference type="GO" id="GO:0046872">
    <property type="term" value="F:metal ion binding"/>
    <property type="evidence" value="ECO:0007669"/>
    <property type="project" value="InterPro"/>
</dbReference>
<organism evidence="2">
    <name type="scientific">freshwater metagenome</name>
    <dbReference type="NCBI Taxonomy" id="449393"/>
    <lineage>
        <taxon>unclassified sequences</taxon>
        <taxon>metagenomes</taxon>
        <taxon>ecological metagenomes</taxon>
    </lineage>
</organism>
<dbReference type="PANTHER" id="PTHR10138:SF0">
    <property type="entry name" value="TRYPTOPHAN 2,3-DIOXYGENASE"/>
    <property type="match status" value="1"/>
</dbReference>
<dbReference type="AlphaFoldDB" id="A0A6J6M343"/>
<gene>
    <name evidence="2" type="ORF">UFOPK2310_00476</name>
</gene>
<protein>
    <submittedName>
        <fullName evidence="2">Unannotated protein</fullName>
    </submittedName>
</protein>
<dbReference type="SUPFAM" id="SSF140959">
    <property type="entry name" value="Indolic compounds 2,3-dioxygenase-like"/>
    <property type="match status" value="1"/>
</dbReference>
<evidence type="ECO:0000313" key="2">
    <source>
        <dbReference type="EMBL" id="CAB4668406.1"/>
    </source>
</evidence>
<proteinExistence type="predicted"/>
<dbReference type="GO" id="GO:0019441">
    <property type="term" value="P:L-tryptophan catabolic process to kynurenine"/>
    <property type="evidence" value="ECO:0007669"/>
    <property type="project" value="InterPro"/>
</dbReference>
<accession>A0A6J6M343</accession>
<dbReference type="PANTHER" id="PTHR10138">
    <property type="entry name" value="TRYPTOPHAN 2,3-DIOXYGENASE"/>
    <property type="match status" value="1"/>
</dbReference>
<reference evidence="2" key="1">
    <citation type="submission" date="2020-05" db="EMBL/GenBank/DDBJ databases">
        <authorList>
            <person name="Chiriac C."/>
            <person name="Salcher M."/>
            <person name="Ghai R."/>
            <person name="Kavagutti S V."/>
        </authorList>
    </citation>
    <scope>NUCLEOTIDE SEQUENCE</scope>
</reference>
<dbReference type="GO" id="GO:0004833">
    <property type="term" value="F:L-tryptophan 2,3-dioxygenase activity"/>
    <property type="evidence" value="ECO:0007669"/>
    <property type="project" value="InterPro"/>
</dbReference>
<sequence length="287" mass="32642">MTTHASAADRDQRAATTGGAPIVEFTGETPYDQYVHTMELHRMQKTRTDEPTELPFLVISQVMELYFGLIWREWQRAIAEMRTDDILGAVVTLRRSTLHWQALNATWPSFNAMTPMEFSRFRDQLGVASGFQSWTYRHVEFMMGLKSRALTRLYEPNPEVFIPLIATLESPSLYEEGLACLVRAGYAIDADHMARDHAEAYTPNDSVQAAWVKVYTELPVNDPLRMLGDVLSEISQAFLDWRALHLRAVKHSLGAKVGSGGSSGIQWLEKSMSRVTFDELWSYRAYV</sequence>
<name>A0A6J6M343_9ZZZZ</name>